<evidence type="ECO:0000313" key="2">
    <source>
        <dbReference type="Proteomes" id="UP000789920"/>
    </source>
</evidence>
<name>A0ACA9QJ97_9GLOM</name>
<accession>A0ACA9QJ97</accession>
<evidence type="ECO:0000313" key="1">
    <source>
        <dbReference type="EMBL" id="CAG8755228.1"/>
    </source>
</evidence>
<keyword evidence="2" id="KW-1185">Reference proteome</keyword>
<feature type="non-terminal residue" evidence="1">
    <location>
        <position position="1"/>
    </location>
</feature>
<reference evidence="1" key="1">
    <citation type="submission" date="2021-06" db="EMBL/GenBank/DDBJ databases">
        <authorList>
            <person name="Kallberg Y."/>
            <person name="Tangrot J."/>
            <person name="Rosling A."/>
        </authorList>
    </citation>
    <scope>NUCLEOTIDE SEQUENCE</scope>
    <source>
        <strain evidence="1">MA461A</strain>
    </source>
</reference>
<dbReference type="Proteomes" id="UP000789920">
    <property type="component" value="Unassembled WGS sequence"/>
</dbReference>
<comment type="caution">
    <text evidence="1">The sequence shown here is derived from an EMBL/GenBank/DDBJ whole genome shotgun (WGS) entry which is preliminary data.</text>
</comment>
<sequence length="46" mass="5409">PNQQILELKGTNFLLKIETLPQPKHARVFFIDKDTEEECEVPEEIK</sequence>
<dbReference type="EMBL" id="CAJVQC010033944">
    <property type="protein sequence ID" value="CAG8755228.1"/>
    <property type="molecule type" value="Genomic_DNA"/>
</dbReference>
<proteinExistence type="predicted"/>
<protein>
    <submittedName>
        <fullName evidence="1">19460_t:CDS:1</fullName>
    </submittedName>
</protein>
<feature type="non-terminal residue" evidence="1">
    <location>
        <position position="46"/>
    </location>
</feature>
<gene>
    <name evidence="1" type="ORF">RPERSI_LOCUS14605</name>
</gene>
<organism evidence="1 2">
    <name type="scientific">Racocetra persica</name>
    <dbReference type="NCBI Taxonomy" id="160502"/>
    <lineage>
        <taxon>Eukaryota</taxon>
        <taxon>Fungi</taxon>
        <taxon>Fungi incertae sedis</taxon>
        <taxon>Mucoromycota</taxon>
        <taxon>Glomeromycotina</taxon>
        <taxon>Glomeromycetes</taxon>
        <taxon>Diversisporales</taxon>
        <taxon>Gigasporaceae</taxon>
        <taxon>Racocetra</taxon>
    </lineage>
</organism>